<feature type="transmembrane region" description="Helical" evidence="1">
    <location>
        <begin position="337"/>
        <end position="356"/>
    </location>
</feature>
<keyword evidence="1" id="KW-1133">Transmembrane helix</keyword>
<keyword evidence="1" id="KW-0812">Transmembrane</keyword>
<evidence type="ECO:0008006" key="4">
    <source>
        <dbReference type="Google" id="ProtNLM"/>
    </source>
</evidence>
<feature type="transmembrane region" description="Helical" evidence="1">
    <location>
        <begin position="410"/>
        <end position="429"/>
    </location>
</feature>
<feature type="transmembrane region" description="Helical" evidence="1">
    <location>
        <begin position="194"/>
        <end position="212"/>
    </location>
</feature>
<dbReference type="EMBL" id="BBSI01000040">
    <property type="protein sequence ID" value="GAM81647.1"/>
    <property type="molecule type" value="Genomic_DNA"/>
</dbReference>
<dbReference type="AlphaFoldDB" id="A0A0B8QX49"/>
<feature type="transmembrane region" description="Helical" evidence="1">
    <location>
        <begin position="171"/>
        <end position="188"/>
    </location>
</feature>
<evidence type="ECO:0000313" key="3">
    <source>
        <dbReference type="Proteomes" id="UP000031847"/>
    </source>
</evidence>
<name>A0A0B8QX49_LACLL</name>
<reference evidence="2 3" key="1">
    <citation type="submission" date="2015-01" db="EMBL/GenBank/DDBJ databases">
        <title>Lactococcus lactis subsp.lactis JCM 5805 whole genome shotgun sequence.</title>
        <authorList>
            <person name="Fujii T."/>
            <person name="Tomita Y."/>
            <person name="Ikushima S."/>
            <person name="Fujiwara D."/>
        </authorList>
    </citation>
    <scope>NUCLEOTIDE SEQUENCE [LARGE SCALE GENOMIC DNA]</scope>
    <source>
        <strain evidence="2 3">JCM 5805</strain>
    </source>
</reference>
<feature type="transmembrane region" description="Helical" evidence="1">
    <location>
        <begin position="436"/>
        <end position="462"/>
    </location>
</feature>
<feature type="transmembrane region" description="Helical" evidence="1">
    <location>
        <begin position="26"/>
        <end position="45"/>
    </location>
</feature>
<proteinExistence type="predicted"/>
<protein>
    <recommendedName>
        <fullName evidence="4">DUF2142 domain-containing protein</fullName>
    </recommendedName>
</protein>
<feature type="transmembrane region" description="Helical" evidence="1">
    <location>
        <begin position="306"/>
        <end position="331"/>
    </location>
</feature>
<gene>
    <name evidence="2" type="ORF">JCM5805K_2772</name>
</gene>
<evidence type="ECO:0000256" key="1">
    <source>
        <dbReference type="SAM" id="Phobius"/>
    </source>
</evidence>
<feature type="transmembrane region" description="Helical" evidence="1">
    <location>
        <begin position="363"/>
        <end position="383"/>
    </location>
</feature>
<organism evidence="2 3">
    <name type="scientific">Lactococcus lactis subsp. lactis</name>
    <name type="common">Streptococcus lactis</name>
    <dbReference type="NCBI Taxonomy" id="1360"/>
    <lineage>
        <taxon>Bacteria</taxon>
        <taxon>Bacillati</taxon>
        <taxon>Bacillota</taxon>
        <taxon>Bacilli</taxon>
        <taxon>Lactobacillales</taxon>
        <taxon>Streptococcaceae</taxon>
        <taxon>Lactococcus</taxon>
    </lineage>
</organism>
<dbReference type="Proteomes" id="UP000031847">
    <property type="component" value="Unassembled WGS sequence"/>
</dbReference>
<dbReference type="InterPro" id="IPR018674">
    <property type="entry name" value="DUF2142_membrane"/>
</dbReference>
<keyword evidence="1" id="KW-0472">Membrane</keyword>
<evidence type="ECO:0000313" key="2">
    <source>
        <dbReference type="EMBL" id="GAM81647.1"/>
    </source>
</evidence>
<feature type="transmembrane region" description="Helical" evidence="1">
    <location>
        <begin position="224"/>
        <end position="253"/>
    </location>
</feature>
<sequence>MRRIMKKRINKKIDKKEILENKIHKIYFVLAVVIGIILSVGMPLFSEPDGQWHYSVSTNMVHLSNDLSAYGEPVGTGLNVQKSAYQRGNHFEQYFENKIVKMPIQNIPRTNSIPPVLSSNFLGHLIPAIGVWIGYHIYPSAGVMIVVGRLFSSIISSFIICLIIKKIQKGKLVVFALSLTPVIAGTLASLTYDTFSYLLALLVFLITTNLLVTKQITWKRIASIGIVSVLIVLGAKTNVKLLLLLFPLVLFILVFEKFKDKRKIHFEFRGRKLWIFSMVILGFIIIAMGIIFTIKPSLIFSIYRIIINFSVNLSPSLSMNNIFLGLLASPYPSYNYMPYWVAGAWYVIILLSMLVDKYPISKWVGLGAIAIFFINFLGVYHGFLTFQGGGYAPAPRSVIMGSIYGQQGRYFTPFLLVLALALASSKIRLQVVSGQAVLWLSAMLAIVSNIILLFATLFGIYYL</sequence>
<dbReference type="Pfam" id="PF09913">
    <property type="entry name" value="DUF2142"/>
    <property type="match status" value="1"/>
</dbReference>
<comment type="caution">
    <text evidence="2">The sequence shown here is derived from an EMBL/GenBank/DDBJ whole genome shotgun (WGS) entry which is preliminary data.</text>
</comment>
<feature type="transmembrane region" description="Helical" evidence="1">
    <location>
        <begin position="273"/>
        <end position="294"/>
    </location>
</feature>
<accession>A0A0B8QX49</accession>